<evidence type="ECO:0000256" key="1">
    <source>
        <dbReference type="SAM" id="Coils"/>
    </source>
</evidence>
<proteinExistence type="predicted"/>
<feature type="coiled-coil region" evidence="1">
    <location>
        <begin position="300"/>
        <end position="327"/>
    </location>
</feature>
<keyword evidence="4" id="KW-1185">Reference proteome</keyword>
<protein>
    <submittedName>
        <fullName evidence="3">Uncharacterized protein</fullName>
    </submittedName>
</protein>
<dbReference type="Proteomes" id="UP000756921">
    <property type="component" value="Unassembled WGS sequence"/>
</dbReference>
<evidence type="ECO:0000313" key="4">
    <source>
        <dbReference type="Proteomes" id="UP000756921"/>
    </source>
</evidence>
<sequence length="662" mass="73763">MKIRQAVAACKEKEAAKEALQDAEREVRKQRAAEQATRERLHQKLAEQEARQKEKEQAAAKEIANRRWLEQATEWKAKEAAELKARKAAERAAAEETHCLAEQEVRGVTRREAAERRVKEMAERRAKEAEEQKLKVAAQRKTKEAVERKAKDVAEQQAKVKAISERKAKEAAQRKAKEIAKREAKEAAARMAKEQTDRKAKDSVAWEAAGKEEERLAQEAEELDFEEAEERAAAEEVAQEPARRESAKRNAEDLTKGARAITERLNALRRAEELARRDASKQEAIGMDTRQAHESKYAIAAQKGRRMALAEERLEDAQARAQKDIASERVQDRVEREVNETAEQRMPVSPPVGSHLPRAEPFQVQADWRAKIRCKYGERCKFDATHQCPNSHSVNPVVNSASVVSESISPQPAERQLPVESDVKLTETVTQHPHAEGDRGSKMRCKFGKNCKNLVKNTCVYRHTEAELAPASMGAGTSPTQSPHARPLQYPGISESVHQPGFTGFDTVMHKLDNQFPKFTDWQILSSKPSEPVNLNTSKPATRIFSQPADQPEPTQQENAAPGLLANLSPAVRLRISSAYIQTKDAAVLNLLAEGKHVPADGIAVDLGWVSAGYAPACLFCEFQKMKYSFRCRQGGAVACGRCKKRLGTVTPEDEAVLLGPE</sequence>
<evidence type="ECO:0000256" key="2">
    <source>
        <dbReference type="SAM" id="MobiDB-lite"/>
    </source>
</evidence>
<reference evidence="3" key="1">
    <citation type="journal article" date="2020" name="Mol. Plant Microbe Interact.">
        <title>Genome Sequence of the Biocontrol Agent Coniothyrium minitans strain Conio (IMI 134523).</title>
        <authorList>
            <person name="Patel D."/>
            <person name="Shittu T.A."/>
            <person name="Baroncelli R."/>
            <person name="Muthumeenakshi S."/>
            <person name="Osborne T.H."/>
            <person name="Janganan T.K."/>
            <person name="Sreenivasaprasad S."/>
        </authorList>
    </citation>
    <scope>NUCLEOTIDE SEQUENCE</scope>
    <source>
        <strain evidence="3">Conio</strain>
    </source>
</reference>
<gene>
    <name evidence="3" type="ORF">PMIN01_13070</name>
</gene>
<feature type="compositionally biased region" description="Basic and acidic residues" evidence="2">
    <location>
        <begin position="10"/>
        <end position="62"/>
    </location>
</feature>
<feature type="region of interest" description="Disordered" evidence="2">
    <location>
        <begin position="164"/>
        <end position="255"/>
    </location>
</feature>
<dbReference type="AlphaFoldDB" id="A0A9P6G6D3"/>
<feature type="compositionally biased region" description="Basic and acidic residues" evidence="2">
    <location>
        <begin position="241"/>
        <end position="255"/>
    </location>
</feature>
<comment type="caution">
    <text evidence="3">The sequence shown here is derived from an EMBL/GenBank/DDBJ whole genome shotgun (WGS) entry which is preliminary data.</text>
</comment>
<keyword evidence="1" id="KW-0175">Coiled coil</keyword>
<dbReference type="EMBL" id="WJXW01000018">
    <property type="protein sequence ID" value="KAF9728690.1"/>
    <property type="molecule type" value="Genomic_DNA"/>
</dbReference>
<feature type="compositionally biased region" description="Acidic residues" evidence="2">
    <location>
        <begin position="219"/>
        <end position="229"/>
    </location>
</feature>
<feature type="region of interest" description="Disordered" evidence="2">
    <location>
        <begin position="1"/>
        <end position="62"/>
    </location>
</feature>
<feature type="compositionally biased region" description="Basic and acidic residues" evidence="2">
    <location>
        <begin position="164"/>
        <end position="218"/>
    </location>
</feature>
<evidence type="ECO:0000313" key="3">
    <source>
        <dbReference type="EMBL" id="KAF9728690.1"/>
    </source>
</evidence>
<organism evidence="3 4">
    <name type="scientific">Paraphaeosphaeria minitans</name>
    <dbReference type="NCBI Taxonomy" id="565426"/>
    <lineage>
        <taxon>Eukaryota</taxon>
        <taxon>Fungi</taxon>
        <taxon>Dikarya</taxon>
        <taxon>Ascomycota</taxon>
        <taxon>Pezizomycotina</taxon>
        <taxon>Dothideomycetes</taxon>
        <taxon>Pleosporomycetidae</taxon>
        <taxon>Pleosporales</taxon>
        <taxon>Massarineae</taxon>
        <taxon>Didymosphaeriaceae</taxon>
        <taxon>Paraphaeosphaeria</taxon>
    </lineage>
</organism>
<dbReference type="OrthoDB" id="10250354at2759"/>
<feature type="region of interest" description="Disordered" evidence="2">
    <location>
        <begin position="338"/>
        <end position="357"/>
    </location>
</feature>
<accession>A0A9P6G6D3</accession>
<name>A0A9P6G6D3_9PLEO</name>